<dbReference type="EMBL" id="BART01014334">
    <property type="protein sequence ID" value="GAG87497.1"/>
    <property type="molecule type" value="Genomic_DNA"/>
</dbReference>
<dbReference type="SUPFAM" id="SSF51569">
    <property type="entry name" value="Aldolase"/>
    <property type="match status" value="1"/>
</dbReference>
<sequence>MGEEGLKILKSGAGSYGLGVVTEVLSEYHVDMVGKYTDVFQVGARNMQNYALLKALGETQKPVLLKRSPMGTIEELLLSAEYIMKGGNSQVLLCERGIRTFETATRNTLDIGAVPVVKRLSHLPMFVDPSHSMGDWHYVGAASLAALAAGANGLLLEIHPDPGSA</sequence>
<dbReference type="PANTHER" id="PTHR43018:SF2">
    <property type="entry name" value="PHOSPHO-2-DEHYDRO-3-DEOXYHEPTONATE ALDOLASE"/>
    <property type="match status" value="1"/>
</dbReference>
<reference evidence="3" key="1">
    <citation type="journal article" date="2014" name="Front. Microbiol.">
        <title>High frequency of phylogenetically diverse reductive dehalogenase-homologous genes in deep subseafloor sedimentary metagenomes.</title>
        <authorList>
            <person name="Kawai M."/>
            <person name="Futagami T."/>
            <person name="Toyoda A."/>
            <person name="Takaki Y."/>
            <person name="Nishi S."/>
            <person name="Hori S."/>
            <person name="Arai W."/>
            <person name="Tsubouchi T."/>
            <person name="Morono Y."/>
            <person name="Uchiyama I."/>
            <person name="Ito T."/>
            <person name="Fujiyama A."/>
            <person name="Inagaki F."/>
            <person name="Takami H."/>
        </authorList>
    </citation>
    <scope>NUCLEOTIDE SEQUENCE</scope>
    <source>
        <strain evidence="3">Expedition CK06-06</strain>
    </source>
</reference>
<evidence type="ECO:0000256" key="1">
    <source>
        <dbReference type="ARBA" id="ARBA00022679"/>
    </source>
</evidence>
<keyword evidence="1" id="KW-0808">Transferase</keyword>
<dbReference type="Pfam" id="PF00793">
    <property type="entry name" value="DAHP_synth_1"/>
    <property type="match status" value="1"/>
</dbReference>
<feature type="domain" description="DAHP synthetase I/KDSA" evidence="2">
    <location>
        <begin position="3"/>
        <end position="165"/>
    </location>
</feature>
<dbReference type="AlphaFoldDB" id="X1C2D2"/>
<dbReference type="Gene3D" id="3.20.20.70">
    <property type="entry name" value="Aldolase class I"/>
    <property type="match status" value="1"/>
</dbReference>
<dbReference type="InterPro" id="IPR052899">
    <property type="entry name" value="Class-I_DAHP_synthase"/>
</dbReference>
<comment type="caution">
    <text evidence="3">The sequence shown here is derived from an EMBL/GenBank/DDBJ whole genome shotgun (WGS) entry which is preliminary data.</text>
</comment>
<dbReference type="InterPro" id="IPR013785">
    <property type="entry name" value="Aldolase_TIM"/>
</dbReference>
<evidence type="ECO:0000313" key="3">
    <source>
        <dbReference type="EMBL" id="GAG87497.1"/>
    </source>
</evidence>
<dbReference type="PANTHER" id="PTHR43018">
    <property type="entry name" value="PHOSPHO-2-DEHYDRO-3-DEOXYHEPTONATE ALDOLASE"/>
    <property type="match status" value="1"/>
</dbReference>
<feature type="non-terminal residue" evidence="3">
    <location>
        <position position="165"/>
    </location>
</feature>
<organism evidence="3">
    <name type="scientific">marine sediment metagenome</name>
    <dbReference type="NCBI Taxonomy" id="412755"/>
    <lineage>
        <taxon>unclassified sequences</taxon>
        <taxon>metagenomes</taxon>
        <taxon>ecological metagenomes</taxon>
    </lineage>
</organism>
<dbReference type="GO" id="GO:0016740">
    <property type="term" value="F:transferase activity"/>
    <property type="evidence" value="ECO:0007669"/>
    <property type="project" value="UniProtKB-KW"/>
</dbReference>
<proteinExistence type="predicted"/>
<protein>
    <recommendedName>
        <fullName evidence="2">DAHP synthetase I/KDSA domain-containing protein</fullName>
    </recommendedName>
</protein>
<evidence type="ECO:0000259" key="2">
    <source>
        <dbReference type="Pfam" id="PF00793"/>
    </source>
</evidence>
<name>X1C2D2_9ZZZZ</name>
<dbReference type="InterPro" id="IPR006218">
    <property type="entry name" value="DAHP1/KDSA"/>
</dbReference>
<gene>
    <name evidence="3" type="ORF">S01H4_28673</name>
</gene>
<accession>X1C2D2</accession>